<dbReference type="EMBL" id="LT607733">
    <property type="protein sequence ID" value="SCG18564.1"/>
    <property type="molecule type" value="Genomic_DNA"/>
</dbReference>
<accession>A0A1C5GFH4</accession>
<dbReference type="RefSeq" id="WP_392567342.1">
    <property type="nucleotide sequence ID" value="NZ_JBFAAC010000003.1"/>
</dbReference>
<evidence type="ECO:0000313" key="1">
    <source>
        <dbReference type="EMBL" id="SCG18564.1"/>
    </source>
</evidence>
<evidence type="ECO:0008006" key="3">
    <source>
        <dbReference type="Google" id="ProtNLM"/>
    </source>
</evidence>
<protein>
    <recommendedName>
        <fullName evidence="3">Pyridoxamine 5'-phosphate oxidase</fullName>
    </recommendedName>
</protein>
<organism evidence="1 2">
    <name type="scientific">Micromonospora echinofusca</name>
    <dbReference type="NCBI Taxonomy" id="47858"/>
    <lineage>
        <taxon>Bacteria</taxon>
        <taxon>Bacillati</taxon>
        <taxon>Actinomycetota</taxon>
        <taxon>Actinomycetes</taxon>
        <taxon>Micromonosporales</taxon>
        <taxon>Micromonosporaceae</taxon>
        <taxon>Micromonospora</taxon>
    </lineage>
</organism>
<evidence type="ECO:0000313" key="2">
    <source>
        <dbReference type="Proteomes" id="UP000198251"/>
    </source>
</evidence>
<proteinExistence type="predicted"/>
<keyword evidence="2" id="KW-1185">Reference proteome</keyword>
<reference evidence="1 2" key="1">
    <citation type="submission" date="2016-06" db="EMBL/GenBank/DDBJ databases">
        <authorList>
            <person name="Kjaerup R.B."/>
            <person name="Dalgaard T.S."/>
            <person name="Juul-Madsen H.R."/>
        </authorList>
    </citation>
    <scope>NUCLEOTIDE SEQUENCE [LARGE SCALE GENOMIC DNA]</scope>
    <source>
        <strain evidence="1 2">DSM 43913</strain>
    </source>
</reference>
<name>A0A1C5GFH4_MICEH</name>
<gene>
    <name evidence="1" type="ORF">GA0070610_4910</name>
</gene>
<sequence length="175" mass="18356">MREDAGVTDAERASTPLVDEAVKKAAVAWVSVAGGPALALWCLPLEGALFVVSGPGEQSAPGLADATEAQVTLRGDHGGRIVTWPARVSRVTPGTEHWETVAPLVAAKRLNAPGPAAELVERWAADGCAVNRLAPAGEPVAGTGLPTDSLAEVPRETPAVRTVRKPFRLHRVRRR</sequence>
<dbReference type="GeneID" id="95804595"/>
<dbReference type="Proteomes" id="UP000198251">
    <property type="component" value="Chromosome I"/>
</dbReference>
<dbReference type="AlphaFoldDB" id="A0A1C5GFH4"/>